<dbReference type="EMBL" id="QZAA01000131">
    <property type="protein sequence ID" value="RQD76101.1"/>
    <property type="molecule type" value="Genomic_DNA"/>
</dbReference>
<feature type="domain" description="Peptidase S54 rhomboid" evidence="8">
    <location>
        <begin position="71"/>
        <end position="222"/>
    </location>
</feature>
<feature type="transmembrane region" description="Helical" evidence="7">
    <location>
        <begin position="132"/>
        <end position="151"/>
    </location>
</feature>
<dbReference type="FunFam" id="1.20.1540.10:FF:000027">
    <property type="entry name" value="Rhomboid family intramembrane serine protease"/>
    <property type="match status" value="1"/>
</dbReference>
<feature type="transmembrane region" description="Helical" evidence="7">
    <location>
        <begin position="204"/>
        <end position="221"/>
    </location>
</feature>
<evidence type="ECO:0000256" key="7">
    <source>
        <dbReference type="SAM" id="Phobius"/>
    </source>
</evidence>
<accession>A0A424YES4</accession>
<reference evidence="9 10" key="1">
    <citation type="submission" date="2018-08" db="EMBL/GenBank/DDBJ databases">
        <title>The metabolism and importance of syntrophic acetate oxidation coupled to methane or sulfide production in haloalkaline environments.</title>
        <authorList>
            <person name="Timmers P.H.A."/>
            <person name="Vavourakis C.D."/>
            <person name="Sorokin D.Y."/>
            <person name="Sinninghe Damste J.S."/>
            <person name="Muyzer G."/>
            <person name="Stams A.J.M."/>
            <person name="Plugge C.M."/>
        </authorList>
    </citation>
    <scope>NUCLEOTIDE SEQUENCE [LARGE SCALE GENOMIC DNA]</scope>
    <source>
        <strain evidence="9">MSAO_Bac1</strain>
    </source>
</reference>
<evidence type="ECO:0000256" key="1">
    <source>
        <dbReference type="ARBA" id="ARBA00004141"/>
    </source>
</evidence>
<comment type="caution">
    <text evidence="9">The sequence shown here is derived from an EMBL/GenBank/DDBJ whole genome shotgun (WGS) entry which is preliminary data.</text>
</comment>
<dbReference type="GO" id="GO:0004252">
    <property type="term" value="F:serine-type endopeptidase activity"/>
    <property type="evidence" value="ECO:0007669"/>
    <property type="project" value="InterPro"/>
</dbReference>
<dbReference type="SUPFAM" id="SSF144091">
    <property type="entry name" value="Rhomboid-like"/>
    <property type="match status" value="1"/>
</dbReference>
<evidence type="ECO:0000256" key="6">
    <source>
        <dbReference type="ARBA" id="ARBA00023136"/>
    </source>
</evidence>
<evidence type="ECO:0000256" key="3">
    <source>
        <dbReference type="ARBA" id="ARBA00022692"/>
    </source>
</evidence>
<dbReference type="Gene3D" id="1.20.1540.10">
    <property type="entry name" value="Rhomboid-like"/>
    <property type="match status" value="1"/>
</dbReference>
<comment type="subcellular location">
    <subcellularLocation>
        <location evidence="1">Membrane</location>
        <topology evidence="1">Multi-pass membrane protein</topology>
    </subcellularLocation>
</comment>
<evidence type="ECO:0000259" key="8">
    <source>
        <dbReference type="Pfam" id="PF01694"/>
    </source>
</evidence>
<dbReference type="Pfam" id="PF01694">
    <property type="entry name" value="Rhomboid"/>
    <property type="match status" value="1"/>
</dbReference>
<proteinExistence type="inferred from homology"/>
<keyword evidence="6 7" id="KW-0472">Membrane</keyword>
<evidence type="ECO:0000313" key="9">
    <source>
        <dbReference type="EMBL" id="RQD76101.1"/>
    </source>
</evidence>
<feature type="transmembrane region" description="Helical" evidence="7">
    <location>
        <begin position="66"/>
        <end position="94"/>
    </location>
</feature>
<sequence length="228" mass="25147">MIPLKDNIRPRRFPLVNKTLIGINVAVFLYQVLLTPQGVQELVFTFGVVPRQITGLTPGDLVAAGFIPLLPLVTATFLHGGWLHLIGNMLYLWVFGDNIEDCLGPVKYLFAYIVMGMVGHFSHIIFDPFSPVPLIGASGAIAGVLGAYFILYPWAKVLTLLPLGIFFTFVEIPAVIFLFLWFFIQVASGVAELVMSPQMQVIAWWAHVGGFISGVAAGIFIKRRKLCQ</sequence>
<keyword evidence="9" id="KW-0645">Protease</keyword>
<gene>
    <name evidence="9" type="ORF">D5R97_05005</name>
</gene>
<dbReference type="AlphaFoldDB" id="A0A424YES4"/>
<dbReference type="InterPro" id="IPR050925">
    <property type="entry name" value="Rhomboid_protease_S54"/>
</dbReference>
<feature type="transmembrane region" description="Helical" evidence="7">
    <location>
        <begin position="106"/>
        <end position="126"/>
    </location>
</feature>
<name>A0A424YES4_9FIRM</name>
<keyword evidence="5 7" id="KW-1133">Transmembrane helix</keyword>
<dbReference type="PANTHER" id="PTHR43731:SF14">
    <property type="entry name" value="PRESENILIN-ASSOCIATED RHOMBOID-LIKE PROTEIN, MITOCHONDRIAL"/>
    <property type="match status" value="1"/>
</dbReference>
<dbReference type="GO" id="GO:0016020">
    <property type="term" value="C:membrane"/>
    <property type="evidence" value="ECO:0007669"/>
    <property type="project" value="UniProtKB-SubCell"/>
</dbReference>
<dbReference type="Proteomes" id="UP000285138">
    <property type="component" value="Unassembled WGS sequence"/>
</dbReference>
<dbReference type="InterPro" id="IPR022764">
    <property type="entry name" value="Peptidase_S54_rhomboid_dom"/>
</dbReference>
<dbReference type="InterPro" id="IPR035952">
    <property type="entry name" value="Rhomboid-like_sf"/>
</dbReference>
<feature type="transmembrane region" description="Helical" evidence="7">
    <location>
        <begin position="163"/>
        <end position="184"/>
    </location>
</feature>
<evidence type="ECO:0000256" key="4">
    <source>
        <dbReference type="ARBA" id="ARBA00022801"/>
    </source>
</evidence>
<comment type="similarity">
    <text evidence="2">Belongs to the peptidase S54 family.</text>
</comment>
<keyword evidence="3 7" id="KW-0812">Transmembrane</keyword>
<evidence type="ECO:0000256" key="5">
    <source>
        <dbReference type="ARBA" id="ARBA00022989"/>
    </source>
</evidence>
<dbReference type="PANTHER" id="PTHR43731">
    <property type="entry name" value="RHOMBOID PROTEASE"/>
    <property type="match status" value="1"/>
</dbReference>
<protein>
    <submittedName>
        <fullName evidence="9">Rhomboid family intramembrane serine protease</fullName>
    </submittedName>
</protein>
<dbReference type="GO" id="GO:0006508">
    <property type="term" value="P:proteolysis"/>
    <property type="evidence" value="ECO:0007669"/>
    <property type="project" value="UniProtKB-KW"/>
</dbReference>
<keyword evidence="4" id="KW-0378">Hydrolase</keyword>
<organism evidence="9 10">
    <name type="scientific">Candidatus Syntrophonatronum acetioxidans</name>
    <dbReference type="NCBI Taxonomy" id="1795816"/>
    <lineage>
        <taxon>Bacteria</taxon>
        <taxon>Bacillati</taxon>
        <taxon>Bacillota</taxon>
        <taxon>Clostridia</taxon>
        <taxon>Eubacteriales</taxon>
        <taxon>Syntrophomonadaceae</taxon>
        <taxon>Candidatus Syntrophonatronum</taxon>
    </lineage>
</organism>
<feature type="transmembrane region" description="Helical" evidence="7">
    <location>
        <begin position="15"/>
        <end position="33"/>
    </location>
</feature>
<evidence type="ECO:0000313" key="10">
    <source>
        <dbReference type="Proteomes" id="UP000285138"/>
    </source>
</evidence>
<evidence type="ECO:0000256" key="2">
    <source>
        <dbReference type="ARBA" id="ARBA00009045"/>
    </source>
</evidence>